<dbReference type="RefSeq" id="WP_244936891.1">
    <property type="nucleotide sequence ID" value="NZ_SNZA01000001.1"/>
</dbReference>
<evidence type="ECO:0000313" key="6">
    <source>
        <dbReference type="Proteomes" id="UP000295729"/>
    </source>
</evidence>
<comment type="similarity">
    <text evidence="1">Belongs to the leucine-binding protein family.</text>
</comment>
<accession>A0A4R6XEN3</accession>
<dbReference type="Proteomes" id="UP000295729">
    <property type="component" value="Unassembled WGS sequence"/>
</dbReference>
<dbReference type="AlphaFoldDB" id="A0A4R6XEN3"/>
<evidence type="ECO:0000256" key="1">
    <source>
        <dbReference type="ARBA" id="ARBA00010062"/>
    </source>
</evidence>
<keyword evidence="2 3" id="KW-0732">Signal</keyword>
<proteinExistence type="inferred from homology"/>
<keyword evidence="6" id="KW-1185">Reference proteome</keyword>
<dbReference type="InterPro" id="IPR028081">
    <property type="entry name" value="Leu-bd"/>
</dbReference>
<dbReference type="InterPro" id="IPR028082">
    <property type="entry name" value="Peripla_BP_I"/>
</dbReference>
<evidence type="ECO:0000259" key="4">
    <source>
        <dbReference type="Pfam" id="PF13458"/>
    </source>
</evidence>
<feature type="chain" id="PRO_5020765096" evidence="3">
    <location>
        <begin position="30"/>
        <end position="423"/>
    </location>
</feature>
<dbReference type="InterPro" id="IPR051010">
    <property type="entry name" value="BCAA_transport"/>
</dbReference>
<evidence type="ECO:0000256" key="2">
    <source>
        <dbReference type="ARBA" id="ARBA00022729"/>
    </source>
</evidence>
<feature type="signal peptide" evidence="3">
    <location>
        <begin position="1"/>
        <end position="29"/>
    </location>
</feature>
<dbReference type="SUPFAM" id="SSF53822">
    <property type="entry name" value="Periplasmic binding protein-like I"/>
    <property type="match status" value="1"/>
</dbReference>
<reference evidence="5 6" key="1">
    <citation type="submission" date="2019-03" db="EMBL/GenBank/DDBJ databases">
        <title>Genomic Encyclopedia of Type Strains, Phase IV (KMG-IV): sequencing the most valuable type-strain genomes for metagenomic binning, comparative biology and taxonomic classification.</title>
        <authorList>
            <person name="Goeker M."/>
        </authorList>
    </citation>
    <scope>NUCLEOTIDE SEQUENCE [LARGE SCALE GENOMIC DNA]</scope>
    <source>
        <strain evidence="5 6">DSM 5604</strain>
    </source>
</reference>
<gene>
    <name evidence="5" type="ORF">C8D85_0879</name>
</gene>
<name>A0A4R6XEN3_9GAMM</name>
<dbReference type="PANTHER" id="PTHR30483">
    <property type="entry name" value="LEUCINE-SPECIFIC-BINDING PROTEIN"/>
    <property type="match status" value="1"/>
</dbReference>
<protein>
    <submittedName>
        <fullName evidence="5">Amino acid/amide ABC transporter substrate-binding protein (HAAT family)</fullName>
    </submittedName>
</protein>
<dbReference type="PANTHER" id="PTHR30483:SF37">
    <property type="entry name" value="ABC TRANSPORTER SUBSTRATE-BINDING PROTEIN"/>
    <property type="match status" value="1"/>
</dbReference>
<sequence length="423" mass="47324">MQNKNKFKLRINNTLCLLMACLLSQSTLAETRLGSADEYATKVGCLFPMTGRGGLYGHDSLIGIQIALEKIASSPRYPELQVLIEDSRSKASRATRIARTFAQEEGARFLCGVVNSSVAIQVAQVASQEEVFFIGTDHASSRLTEPLTNPYYFRLSNNTKQSMLAGAKYIKEHLLPKTNNRPIRISYIAPDYEYGYSVWQDLTSALDELNVPYQIVTTLWPRLYEANYSPFIRALMEQPTDLIVNSMWGGDLVAFIQQAKSTPLFDHSAFANFDTGGNYEVLAALGDDMPDGLIMSSRHHTNWPRTELNHWFVERFKAISGRYPSYAAEGAYSGLMAIAESLAIAGTNASNDTIRKTLEQLVLHLPEDPIGYSSFMDERTHQIQQVIAIGTTQANSNQLPAKKLLGDWVVYYPSRFSPFKNKE</sequence>
<dbReference type="Gene3D" id="3.40.50.2300">
    <property type="match status" value="2"/>
</dbReference>
<dbReference type="Pfam" id="PF13458">
    <property type="entry name" value="Peripla_BP_6"/>
    <property type="match status" value="1"/>
</dbReference>
<dbReference type="PROSITE" id="PS51257">
    <property type="entry name" value="PROKAR_LIPOPROTEIN"/>
    <property type="match status" value="1"/>
</dbReference>
<comment type="caution">
    <text evidence="5">The sequence shown here is derived from an EMBL/GenBank/DDBJ whole genome shotgun (WGS) entry which is preliminary data.</text>
</comment>
<evidence type="ECO:0000256" key="3">
    <source>
        <dbReference type="SAM" id="SignalP"/>
    </source>
</evidence>
<evidence type="ECO:0000313" key="5">
    <source>
        <dbReference type="EMBL" id="TDR15513.1"/>
    </source>
</evidence>
<dbReference type="CDD" id="cd06330">
    <property type="entry name" value="PBP1_As_SBP-like"/>
    <property type="match status" value="1"/>
</dbReference>
<dbReference type="EMBL" id="SNZA01000001">
    <property type="protein sequence ID" value="TDR15513.1"/>
    <property type="molecule type" value="Genomic_DNA"/>
</dbReference>
<feature type="domain" description="Leucine-binding protein" evidence="4">
    <location>
        <begin position="42"/>
        <end position="393"/>
    </location>
</feature>
<organism evidence="5 6">
    <name type="scientific">Marinomonas communis</name>
    <dbReference type="NCBI Taxonomy" id="28254"/>
    <lineage>
        <taxon>Bacteria</taxon>
        <taxon>Pseudomonadati</taxon>
        <taxon>Pseudomonadota</taxon>
        <taxon>Gammaproteobacteria</taxon>
        <taxon>Oceanospirillales</taxon>
        <taxon>Oceanospirillaceae</taxon>
        <taxon>Marinomonas</taxon>
    </lineage>
</organism>